<dbReference type="PANTHER" id="PTHR10799">
    <property type="entry name" value="SNF2/RAD54 HELICASE FAMILY"/>
    <property type="match status" value="1"/>
</dbReference>
<dbReference type="SMART" id="SM00487">
    <property type="entry name" value="DEXDc"/>
    <property type="match status" value="1"/>
</dbReference>
<dbReference type="EMBL" id="CP159289">
    <property type="protein sequence ID" value="XCH25268.1"/>
    <property type="molecule type" value="Genomic_DNA"/>
</dbReference>
<dbReference type="CDD" id="cd18012">
    <property type="entry name" value="DEXQc_arch_SWI2_SNF2"/>
    <property type="match status" value="1"/>
</dbReference>
<dbReference type="InterPro" id="IPR038718">
    <property type="entry name" value="SNF2-like_sf"/>
</dbReference>
<evidence type="ECO:0000313" key="6">
    <source>
        <dbReference type="EMBL" id="XCH25268.1"/>
    </source>
</evidence>
<dbReference type="GO" id="GO:0005524">
    <property type="term" value="F:ATP binding"/>
    <property type="evidence" value="ECO:0007669"/>
    <property type="project" value="InterPro"/>
</dbReference>
<dbReference type="PROSITE" id="PS51192">
    <property type="entry name" value="HELICASE_ATP_BIND_1"/>
    <property type="match status" value="1"/>
</dbReference>
<dbReference type="SUPFAM" id="SSF52540">
    <property type="entry name" value="P-loop containing nucleoside triphosphate hydrolases"/>
    <property type="match status" value="2"/>
</dbReference>
<dbReference type="CDD" id="cd18793">
    <property type="entry name" value="SF2_C_SNF"/>
    <property type="match status" value="1"/>
</dbReference>
<dbReference type="PROSITE" id="PS50966">
    <property type="entry name" value="ZF_SWIM"/>
    <property type="match status" value="1"/>
</dbReference>
<dbReference type="GO" id="GO:0016787">
    <property type="term" value="F:hydrolase activity"/>
    <property type="evidence" value="ECO:0007669"/>
    <property type="project" value="UniProtKB-KW"/>
</dbReference>
<keyword evidence="2" id="KW-0863">Zinc-finger</keyword>
<proteinExistence type="predicted"/>
<reference evidence="6" key="1">
    <citation type="submission" date="2024-06" db="EMBL/GenBank/DDBJ databases">
        <title>Sequencing and assembly of the genome of Dyadobacter sp. strain 676, a symbiont of Cyamopsis tetragonoloba.</title>
        <authorList>
            <person name="Guro P."/>
            <person name="Sazanova A."/>
            <person name="Kuznetsova I."/>
            <person name="Belimov A."/>
            <person name="Safronova V."/>
        </authorList>
    </citation>
    <scope>NUCLEOTIDE SEQUENCE</scope>
    <source>
        <strain evidence="6">676</strain>
    </source>
</reference>
<dbReference type="InterPro" id="IPR000330">
    <property type="entry name" value="SNF2_N"/>
</dbReference>
<dbReference type="InterPro" id="IPR014001">
    <property type="entry name" value="Helicase_ATP-bd"/>
</dbReference>
<feature type="domain" description="SWIM-type" evidence="3">
    <location>
        <begin position="72"/>
        <end position="108"/>
    </location>
</feature>
<dbReference type="PROSITE" id="PS51194">
    <property type="entry name" value="HELICASE_CTER"/>
    <property type="match status" value="1"/>
</dbReference>
<dbReference type="AlphaFoldDB" id="A0AAU8FL47"/>
<dbReference type="GO" id="GO:0008270">
    <property type="term" value="F:zinc ion binding"/>
    <property type="evidence" value="ECO:0007669"/>
    <property type="project" value="UniProtKB-KW"/>
</dbReference>
<dbReference type="Pfam" id="PF00271">
    <property type="entry name" value="Helicase_C"/>
    <property type="match status" value="1"/>
</dbReference>
<evidence type="ECO:0000256" key="1">
    <source>
        <dbReference type="ARBA" id="ARBA00022801"/>
    </source>
</evidence>
<dbReference type="Pfam" id="PF00176">
    <property type="entry name" value="SNF2-rel_dom"/>
    <property type="match status" value="1"/>
</dbReference>
<feature type="domain" description="Helicase ATP-binding" evidence="4">
    <location>
        <begin position="682"/>
        <end position="841"/>
    </location>
</feature>
<sequence length="1129" mass="130865">MKKNEPAATPTPGQHNFIFLDFNISELSASHILNNSSEMPSTEKRGFFDIQPYDIDIDYAAFQVATSQTETFKVVVRQDRKAVNLYCECTRPKRKLCAHQSQVLYNLLNRKDLRAFFDAKLRHEKIREVAVQYGLQDEPDPDQYFQLEYVARELRVKPRLKELIPLDASSFEALQEQLVARPLPDLPGAQTKETNTRTIVAIGLNKYYDHFYLEMYEALVTRQGKLKNPFVSINPLEQIWKTHVTDEIRFYTAVAAFGNNFREKKQETDLPALHSVVRNPLKLDFYYHNPAVSENINAASLVPVRLATTPADLQLTIDKKDPFLQIKGELSLDNVHLDLESVEFRYDYFVLYKDSLHLIESPDILRVLRFFKQHNQRIYIHESKFETFRTNLLSKLGSNIRINYTYVKPATPAQREEQGFDQGIEKIIYLEDFGNYVLITPVLKYGKVEVPLFSPNDIYAVDNHGNPFLVRRDQEAELRFGSAVMRQHPDFEEQLGKPFFYLHRSRFLSEDWFPDAFEEWQNQGVTILGFNKLTKNRLNQHKPKISVHVESGINWFDTTASVQFGKQKVTLKHLHKAVKNRSKYVELGDGTVGILPEKWVEKFARYFEAGDIAGEVIRTPRIRFASVEEMYEAEMLDRHVKEQIAFYRSHFDDFQAIRPVPVPKTLKASLRNYQKQGLNWLNFLDEYNFGGCLADDMGLGKTLQIIAFLLLQRKKQVRNTNLIIVPTSLIFNWQAEIEKFAPSIKMLTIYGPDRAKSEEDFDRYEVVLTSYGTLLSDVVFLKKYYFNYIILDESQAIKNPESQRYKAARLLQSRNKLVLTGTPVENNTFDLYGQLSFACPGLLGNKTQFRNHFSIPIDRFKDAERAMELQRTINPFILRRTKQQVASELPEKTEMVIYCEMGEEQRKVYNAYELEFYNYLNTKTQGDIERSRLHVLQGLTKLRQICNSPALLRDDLFYGDSSAKIDVLMEQIEDTAPWHKILVFSQFTSMLDIIRPKLEERGIGHEYLTGQTRDRAARVGNFQSNEDIRVFLISLKAGGTGLNLTEADYVYLIDPWWNPAVENQAIDRSHRIGQQKNVIAVRLICPGTIEEKVMELQATKKDLANDLVKTDTDVLKSLTRNDLLALVSR</sequence>
<evidence type="ECO:0000259" key="4">
    <source>
        <dbReference type="PROSITE" id="PS51192"/>
    </source>
</evidence>
<evidence type="ECO:0000259" key="5">
    <source>
        <dbReference type="PROSITE" id="PS51194"/>
    </source>
</evidence>
<organism evidence="6">
    <name type="scientific">Dyadobacter sp. 676</name>
    <dbReference type="NCBI Taxonomy" id="3088362"/>
    <lineage>
        <taxon>Bacteria</taxon>
        <taxon>Pseudomonadati</taxon>
        <taxon>Bacteroidota</taxon>
        <taxon>Cytophagia</taxon>
        <taxon>Cytophagales</taxon>
        <taxon>Spirosomataceae</taxon>
        <taxon>Dyadobacter</taxon>
    </lineage>
</organism>
<gene>
    <name evidence="6" type="ORF">ABV298_02220</name>
</gene>
<dbReference type="Gene3D" id="3.40.50.300">
    <property type="entry name" value="P-loop containing nucleotide triphosphate hydrolases"/>
    <property type="match status" value="1"/>
</dbReference>
<dbReference type="InterPro" id="IPR013663">
    <property type="entry name" value="Helicase_SWF/SNF/SWI_bac"/>
</dbReference>
<keyword evidence="2" id="KW-0862">Zinc</keyword>
<protein>
    <submittedName>
        <fullName evidence="6">SNF2-related protein</fullName>
    </submittedName>
</protein>
<dbReference type="InterPro" id="IPR027417">
    <property type="entry name" value="P-loop_NTPase"/>
</dbReference>
<name>A0AAU8FL47_9BACT</name>
<evidence type="ECO:0000256" key="2">
    <source>
        <dbReference type="PROSITE-ProRule" id="PRU00325"/>
    </source>
</evidence>
<evidence type="ECO:0000259" key="3">
    <source>
        <dbReference type="PROSITE" id="PS50966"/>
    </source>
</evidence>
<keyword evidence="1" id="KW-0378">Hydrolase</keyword>
<dbReference type="InterPro" id="IPR001650">
    <property type="entry name" value="Helicase_C-like"/>
</dbReference>
<dbReference type="InterPro" id="IPR007527">
    <property type="entry name" value="Znf_SWIM"/>
</dbReference>
<dbReference type="SMART" id="SM00490">
    <property type="entry name" value="HELICc"/>
    <property type="match status" value="1"/>
</dbReference>
<keyword evidence="2" id="KW-0479">Metal-binding</keyword>
<dbReference type="InterPro" id="IPR049730">
    <property type="entry name" value="SNF2/RAD54-like_C"/>
</dbReference>
<accession>A0AAU8FL47</accession>
<dbReference type="Pfam" id="PF08455">
    <property type="entry name" value="SNF2_assoc"/>
    <property type="match status" value="1"/>
</dbReference>
<dbReference type="Gene3D" id="3.40.50.10810">
    <property type="entry name" value="Tandem AAA-ATPase domain"/>
    <property type="match status" value="1"/>
</dbReference>
<feature type="domain" description="Helicase C-terminal" evidence="5">
    <location>
        <begin position="964"/>
        <end position="1119"/>
    </location>
</feature>
<dbReference type="RefSeq" id="WP_353720571.1">
    <property type="nucleotide sequence ID" value="NZ_CP159289.1"/>
</dbReference>